<evidence type="ECO:0000313" key="1">
    <source>
        <dbReference type="EMBL" id="AKK02096.1"/>
    </source>
</evidence>
<dbReference type="SUPFAM" id="SSF159941">
    <property type="entry name" value="MM3350-like"/>
    <property type="match status" value="1"/>
</dbReference>
<sequence length="249" mass="27567">MRSLIIRAGIRGTDVYRHIGVDEQLSLGELHEVLDVCFGFEGGPWSFPDFDSADPIPDTCSYRWGLWEVDLQVIDIYPRDRGTPRALCIGGSGALGDATFDLAAINRDLTGRATIEEVLSLTKPQLRAMIERAELFDFVPLLQALDLTQARHHLDLPLPLERDPAGRDAFWSLVLVLSCFAEPDVTDNLLETTMATLGWVEDDGTPLRAPAIRALCAESLQQLARVGAYGRHAKSPVERLDIYRELLAG</sequence>
<dbReference type="PATRIC" id="fig|1050174.4.peg.211"/>
<dbReference type="InterPro" id="IPR024047">
    <property type="entry name" value="MM3350-like_sf"/>
</dbReference>
<dbReference type="EMBL" id="CP011541">
    <property type="protein sequence ID" value="AKK02096.1"/>
    <property type="molecule type" value="Genomic_DNA"/>
</dbReference>
<dbReference type="OrthoDB" id="4426135at2"/>
<evidence type="ECO:0000313" key="2">
    <source>
        <dbReference type="Proteomes" id="UP000035368"/>
    </source>
</evidence>
<dbReference type="RefSeq" id="WP_047239378.1">
    <property type="nucleotide sequence ID" value="NZ_CP011541.1"/>
</dbReference>
<proteinExistence type="predicted"/>
<gene>
    <name evidence="1" type="ORF">CEPID_01010</name>
</gene>
<dbReference type="KEGG" id="cei:CEPID_01010"/>
<dbReference type="STRING" id="1050174.CEPID_01010"/>
<dbReference type="AlphaFoldDB" id="A0A0G3GLI2"/>
<name>A0A0G3GLI2_9CORY</name>
<protein>
    <submittedName>
        <fullName evidence="1">Uncharacterized protein</fullName>
    </submittedName>
</protein>
<organism evidence="1 2">
    <name type="scientific">Corynebacterium epidermidicanis</name>
    <dbReference type="NCBI Taxonomy" id="1050174"/>
    <lineage>
        <taxon>Bacteria</taxon>
        <taxon>Bacillati</taxon>
        <taxon>Actinomycetota</taxon>
        <taxon>Actinomycetes</taxon>
        <taxon>Mycobacteriales</taxon>
        <taxon>Corynebacteriaceae</taxon>
        <taxon>Corynebacterium</taxon>
    </lineage>
</organism>
<dbReference type="Proteomes" id="UP000035368">
    <property type="component" value="Chromosome"/>
</dbReference>
<accession>A0A0G3GLI2</accession>
<keyword evidence="2" id="KW-1185">Reference proteome</keyword>
<reference evidence="1 2" key="1">
    <citation type="submission" date="2015-05" db="EMBL/GenBank/DDBJ databases">
        <title>Complete genome sequence of Corynebacterium epidermidicanis DSM 45586, isolated from the skin of a dog suffering from pruritus.</title>
        <authorList>
            <person name="Ruckert C."/>
            <person name="Albersmeier A."/>
            <person name="Winkler A."/>
            <person name="Tauch A."/>
        </authorList>
    </citation>
    <scope>NUCLEOTIDE SEQUENCE [LARGE SCALE GENOMIC DNA]</scope>
    <source>
        <strain evidence="1 2">DSM 45586</strain>
    </source>
</reference>